<evidence type="ECO:0000259" key="2">
    <source>
        <dbReference type="Pfam" id="PF14870"/>
    </source>
</evidence>
<dbReference type="Pfam" id="PF14870">
    <property type="entry name" value="PSII_BNR"/>
    <property type="match status" value="1"/>
</dbReference>
<dbReference type="PANTHER" id="PTHR43739:SF5">
    <property type="entry name" value="EXO-ALPHA-SIALIDASE"/>
    <property type="match status" value="1"/>
</dbReference>
<keyword evidence="1" id="KW-0732">Signal</keyword>
<dbReference type="SUPFAM" id="SSF110296">
    <property type="entry name" value="Oligoxyloglucan reducing end-specific cellobiohydrolase"/>
    <property type="match status" value="2"/>
</dbReference>
<feature type="domain" description="Photosynthesis system II assembly factor Ycf48/Hcf136-like" evidence="2">
    <location>
        <begin position="187"/>
        <end position="316"/>
    </location>
</feature>
<dbReference type="Gene3D" id="2.130.10.10">
    <property type="entry name" value="YVTN repeat-like/Quinoprotein amine dehydrogenase"/>
    <property type="match status" value="3"/>
</dbReference>
<dbReference type="InterPro" id="IPR052025">
    <property type="entry name" value="Xyloglucanase_GH74"/>
</dbReference>
<dbReference type="InterPro" id="IPR028203">
    <property type="entry name" value="PSII_CF48-like_dom"/>
</dbReference>
<dbReference type="EMBL" id="MGEQ01000003">
    <property type="protein sequence ID" value="OGL86995.1"/>
    <property type="molecule type" value="Genomic_DNA"/>
</dbReference>
<dbReference type="InterPro" id="IPR015943">
    <property type="entry name" value="WD40/YVTN_repeat-like_dom_sf"/>
</dbReference>
<gene>
    <name evidence="3" type="ORF">A3I41_03510</name>
</gene>
<sequence>MKKILPLLILFVLAGAGCSAAPKANKADGGILKTVDAGKIWSQSSLVPTAKGIGTLATANIITMEMDPQDKNVLYVGTREDGFLYSDDAGVSWRQPRDKALSTGFIPSIKMDPKNVCTVYVAKGPRLYKTIDCMRTFQNDAYIESREKVSVVKVAVDWFNPQTVWIGLSNGDIQKSLDGGKTWSNVLHVKDVITDILINQSDSRMVLVSTSLKGMMKTGDGGATWEAAELKGMAGATTVYDLIQSKNSQTVIAATKYGLIRSTSFGAVWEPIKLVTAPGQVNIQAVGMDVSNPDVLYYATTATFYKSQDGGATWQTGKLPSNRLPRAILVDPSLNTVLYIGVATEAK</sequence>
<dbReference type="PANTHER" id="PTHR43739">
    <property type="entry name" value="XYLOGLUCANASE (EUROFUNG)"/>
    <property type="match status" value="1"/>
</dbReference>
<dbReference type="GO" id="GO:0010411">
    <property type="term" value="P:xyloglucan metabolic process"/>
    <property type="evidence" value="ECO:0007669"/>
    <property type="project" value="TreeGrafter"/>
</dbReference>
<dbReference type="Proteomes" id="UP000176593">
    <property type="component" value="Unassembled WGS sequence"/>
</dbReference>
<evidence type="ECO:0000313" key="3">
    <source>
        <dbReference type="EMBL" id="OGL86995.1"/>
    </source>
</evidence>
<accession>A0A1F7V993</accession>
<reference evidence="3 4" key="1">
    <citation type="journal article" date="2016" name="Nat. Commun.">
        <title>Thousands of microbial genomes shed light on interconnected biogeochemical processes in an aquifer system.</title>
        <authorList>
            <person name="Anantharaman K."/>
            <person name="Brown C.T."/>
            <person name="Hug L.A."/>
            <person name="Sharon I."/>
            <person name="Castelle C.J."/>
            <person name="Probst A.J."/>
            <person name="Thomas B.C."/>
            <person name="Singh A."/>
            <person name="Wilkins M.J."/>
            <person name="Karaoz U."/>
            <person name="Brodie E.L."/>
            <person name="Williams K.H."/>
            <person name="Hubbard S.S."/>
            <person name="Banfield J.F."/>
        </authorList>
    </citation>
    <scope>NUCLEOTIDE SEQUENCE [LARGE SCALE GENOMIC DNA]</scope>
</reference>
<protein>
    <recommendedName>
        <fullName evidence="2">Photosynthesis system II assembly factor Ycf48/Hcf136-like domain-containing protein</fullName>
    </recommendedName>
</protein>
<organism evidence="3 4">
    <name type="scientific">Candidatus Uhrbacteria bacterium RIFCSPLOWO2_02_FULL_48_18</name>
    <dbReference type="NCBI Taxonomy" id="1802408"/>
    <lineage>
        <taxon>Bacteria</taxon>
        <taxon>Candidatus Uhriibacteriota</taxon>
    </lineage>
</organism>
<dbReference type="AlphaFoldDB" id="A0A1F7V993"/>
<proteinExistence type="predicted"/>
<evidence type="ECO:0000313" key="4">
    <source>
        <dbReference type="Proteomes" id="UP000176593"/>
    </source>
</evidence>
<feature type="chain" id="PRO_5009533203" description="Photosynthesis system II assembly factor Ycf48/Hcf136-like domain-containing protein" evidence="1">
    <location>
        <begin position="21"/>
        <end position="347"/>
    </location>
</feature>
<feature type="signal peptide" evidence="1">
    <location>
        <begin position="1"/>
        <end position="20"/>
    </location>
</feature>
<evidence type="ECO:0000256" key="1">
    <source>
        <dbReference type="SAM" id="SignalP"/>
    </source>
</evidence>
<name>A0A1F7V993_9BACT</name>
<comment type="caution">
    <text evidence="3">The sequence shown here is derived from an EMBL/GenBank/DDBJ whole genome shotgun (WGS) entry which is preliminary data.</text>
</comment>
<dbReference type="PROSITE" id="PS51257">
    <property type="entry name" value="PROKAR_LIPOPROTEIN"/>
    <property type="match status" value="1"/>
</dbReference>